<feature type="transmembrane region" description="Helical" evidence="6">
    <location>
        <begin position="304"/>
        <end position="323"/>
    </location>
</feature>
<keyword evidence="5 6" id="KW-0472">Membrane</keyword>
<dbReference type="Proteomes" id="UP001595945">
    <property type="component" value="Unassembled WGS sequence"/>
</dbReference>
<dbReference type="PANTHER" id="PTHR30250">
    <property type="entry name" value="PST FAMILY PREDICTED COLANIC ACID TRANSPORTER"/>
    <property type="match status" value="1"/>
</dbReference>
<gene>
    <name evidence="7" type="ORF">ACFO9K_02425</name>
</gene>
<dbReference type="PANTHER" id="PTHR30250:SF11">
    <property type="entry name" value="O-ANTIGEN TRANSPORTER-RELATED"/>
    <property type="match status" value="1"/>
</dbReference>
<dbReference type="CDD" id="cd13128">
    <property type="entry name" value="MATE_Wzx_like"/>
    <property type="match status" value="1"/>
</dbReference>
<feature type="transmembrane region" description="Helical" evidence="6">
    <location>
        <begin position="190"/>
        <end position="206"/>
    </location>
</feature>
<sequence>MAVKDRLSRGLKMTFLARSVHVLSNAVLMVLLTRFLLSPGEYGILFLALSIIGVARLFSDLGLAKSAARYVTEFKESDSSQVPYVFETALKYRLLFIGVVGCGLALGRHYVATLVGEPAVAPLLLVGSVYLGFHSLSVFNALLFQGFNCVSWSALVQVVNNVNRIVFAVLFVFVLGFGALGALLGYLVGAALGMCVGFVVLYKYFYSNYEKADEREEGLSRRILEYSAPMTITRGAGVLNTKIDTILIGVLLNPAAVGFYTLAKQISSSLTVLAGSLGFSISPTYGEQKVNERLDQASRMYRKTLEYTLLLYLPGAVGVIIVAEPTIRIVFGEAYLSAAPVLQVLGIYVVLRAINETTTKALDFLGRARVRAVAKGSTAVANFLLNLVLIPRLGVIGAAVATVITFGIYTLVNVSVMYSELPLDSKRLLRPVGLIGVVTAGMGVPVLVATQYVSGVFSLVGVVLFGVAIWSALAIRTGLLDIGSTKSFLLSDQ</sequence>
<feature type="transmembrane region" description="Helical" evidence="6">
    <location>
        <begin position="15"/>
        <end position="36"/>
    </location>
</feature>
<feature type="transmembrane region" description="Helical" evidence="6">
    <location>
        <begin position="165"/>
        <end position="184"/>
    </location>
</feature>
<feature type="transmembrane region" description="Helical" evidence="6">
    <location>
        <begin position="455"/>
        <end position="475"/>
    </location>
</feature>
<reference evidence="7 8" key="1">
    <citation type="journal article" date="2019" name="Int. J. Syst. Evol. Microbiol.">
        <title>The Global Catalogue of Microorganisms (GCM) 10K type strain sequencing project: providing services to taxonomists for standard genome sequencing and annotation.</title>
        <authorList>
            <consortium name="The Broad Institute Genomics Platform"/>
            <consortium name="The Broad Institute Genome Sequencing Center for Infectious Disease"/>
            <person name="Wu L."/>
            <person name="Ma J."/>
        </authorList>
    </citation>
    <scope>NUCLEOTIDE SEQUENCE [LARGE SCALE GENOMIC DNA]</scope>
    <source>
        <strain evidence="7 8">XZYJ18</strain>
    </source>
</reference>
<evidence type="ECO:0000256" key="1">
    <source>
        <dbReference type="ARBA" id="ARBA00004651"/>
    </source>
</evidence>
<feature type="transmembrane region" description="Helical" evidence="6">
    <location>
        <begin position="396"/>
        <end position="416"/>
    </location>
</feature>
<keyword evidence="4 6" id="KW-1133">Transmembrane helix</keyword>
<proteinExistence type="predicted"/>
<evidence type="ECO:0000256" key="4">
    <source>
        <dbReference type="ARBA" id="ARBA00022989"/>
    </source>
</evidence>
<name>A0ABD5PXT9_9EURY</name>
<feature type="transmembrane region" description="Helical" evidence="6">
    <location>
        <begin position="94"/>
        <end position="111"/>
    </location>
</feature>
<dbReference type="GO" id="GO:0005886">
    <property type="term" value="C:plasma membrane"/>
    <property type="evidence" value="ECO:0007669"/>
    <property type="project" value="UniProtKB-SubCell"/>
</dbReference>
<keyword evidence="3 6" id="KW-0812">Transmembrane</keyword>
<feature type="transmembrane region" description="Helical" evidence="6">
    <location>
        <begin position="42"/>
        <end position="59"/>
    </location>
</feature>
<accession>A0ABD5PXT9</accession>
<dbReference type="InterPro" id="IPR050833">
    <property type="entry name" value="Poly_Biosynth_Transport"/>
</dbReference>
<evidence type="ECO:0000256" key="6">
    <source>
        <dbReference type="SAM" id="Phobius"/>
    </source>
</evidence>
<evidence type="ECO:0000313" key="7">
    <source>
        <dbReference type="EMBL" id="MFC4823111.1"/>
    </source>
</evidence>
<keyword evidence="2" id="KW-1003">Cell membrane</keyword>
<evidence type="ECO:0000256" key="5">
    <source>
        <dbReference type="ARBA" id="ARBA00023136"/>
    </source>
</evidence>
<feature type="transmembrane region" description="Helical" evidence="6">
    <location>
        <begin position="329"/>
        <end position="351"/>
    </location>
</feature>
<evidence type="ECO:0000256" key="3">
    <source>
        <dbReference type="ARBA" id="ARBA00022692"/>
    </source>
</evidence>
<evidence type="ECO:0000313" key="8">
    <source>
        <dbReference type="Proteomes" id="UP001595945"/>
    </source>
</evidence>
<organism evidence="7 8">
    <name type="scientific">Halorussus aquaticus</name>
    <dbReference type="NCBI Taxonomy" id="2953748"/>
    <lineage>
        <taxon>Archaea</taxon>
        <taxon>Methanobacteriati</taxon>
        <taxon>Methanobacteriota</taxon>
        <taxon>Stenosarchaea group</taxon>
        <taxon>Halobacteria</taxon>
        <taxon>Halobacteriales</taxon>
        <taxon>Haladaptataceae</taxon>
        <taxon>Halorussus</taxon>
    </lineage>
</organism>
<dbReference type="GeneID" id="73045845"/>
<dbReference type="InterPro" id="IPR002797">
    <property type="entry name" value="Polysacc_synth"/>
</dbReference>
<keyword evidence="8" id="KW-1185">Reference proteome</keyword>
<comment type="caution">
    <text evidence="7">The sequence shown here is derived from an EMBL/GenBank/DDBJ whole genome shotgun (WGS) entry which is preliminary data.</text>
</comment>
<dbReference type="Pfam" id="PF01943">
    <property type="entry name" value="Polysacc_synt"/>
    <property type="match status" value="1"/>
</dbReference>
<comment type="subcellular location">
    <subcellularLocation>
        <location evidence="1">Cell membrane</location>
        <topology evidence="1">Multi-pass membrane protein</topology>
    </subcellularLocation>
</comment>
<dbReference type="RefSeq" id="WP_254267395.1">
    <property type="nucleotide sequence ID" value="NZ_CP100400.1"/>
</dbReference>
<protein>
    <submittedName>
        <fullName evidence="7">Flippase</fullName>
    </submittedName>
</protein>
<dbReference type="AlphaFoldDB" id="A0ABD5PXT9"/>
<dbReference type="EMBL" id="JBHSHT010000001">
    <property type="protein sequence ID" value="MFC4823111.1"/>
    <property type="molecule type" value="Genomic_DNA"/>
</dbReference>
<feature type="transmembrane region" description="Helical" evidence="6">
    <location>
        <begin position="123"/>
        <end position="144"/>
    </location>
</feature>
<feature type="transmembrane region" description="Helical" evidence="6">
    <location>
        <begin position="428"/>
        <end position="449"/>
    </location>
</feature>
<evidence type="ECO:0000256" key="2">
    <source>
        <dbReference type="ARBA" id="ARBA00022475"/>
    </source>
</evidence>